<sequence>MIIKTYSKIVEAKEERIYLALKAKKESSDEECSNYESEDEEYAMAVRDFKRRGGFVRQPQNDKKMFQRRRDDKNGKSDRKCFRCGDLNHLIGECPKPLKDKNQRAFVGGSWSDSGEEDNEKAKDKTCIHGGNVISGSNLRDNIIGKGQICDNKCRLTFFEHDSEITKDGKVIGGGIRKKGLYVMKLGNKAKDKICLATIDENSTLWHRRLGHANMRLIKSLASKNIGTIKFRNDHVAKIMGYGDYKIGNVTILRVYFVEGLGHNLFSMGQFCDSDLEVAFRQHTCFIRNLYGVDFFIGSRGNNLYTLSLKDMMMSSPICLLSKASKTKSWLWHFRLSHLNFACAMGKCKKKSHKPISEDNNQEKLYLLHMDLCGPMCVESVNGKNVDPQAPKVIAPNAAVIPPVQAESTCLPSSTTVDQDAPSLMDPTLFIHRNDNDLLLVQIYVDDIIFAASTPELCDLFANLMCSKFKMSMKGKISFFLGLQISQSPRGIFINQSKYALESLKKYGFEYYDPVDTLMVEKSKLDEDKEGKSVDLSHYRGMIGTLLYLTASRPNLQFAICMCARYQDRPTEKHHLQMWIMLVSKIHAAVHLTMALDSTNFMDVHHSRSKHIDIRYHFIMEQVENGVIELYFVNTEYQLADLFTKAPGRVYDVLRLTPLFKAFLVTANVPEIYMQELWATATVYHHSIRFKMDNKKHIVNLESFRAMLHICPRLPHQPFVKPPFEEEILAFLRFLGHNGAIKRLIDEDFVYQVEHKDIKNSNEMYYPRFTKVIIHHFMSNDLSIPRRNKVNWHYVRDDHMFTMIKLVSRHQNTQQFDALMPIELTNEYIRNSNANKEYYGVATGATPHKPKASDDDEGDDGDDGEEGNNDYDDAQDDDDQEDEGNDEDDQKEGSDDEDEESFDPISKTPENTYDEGNGEENLGTNVGREEGQDEEKEEDELYKDDNINLGRGMESILETTSQMDVQTPTSVLLKTIDENMQKIIKEQVKEQVKTSYAVAADLSEMELKKILNEKMEGNKSIQRSNKQRNLYKALIKAYESDKIILDTYEDTFRLKRHRDDDAHKDKEPSARSDWGSKRRREGKEPELASAPKEKAIRSTGKST</sequence>
<dbReference type="PANTHER" id="PTHR11439">
    <property type="entry name" value="GAG-POL-RELATED RETROTRANSPOSON"/>
    <property type="match status" value="1"/>
</dbReference>
<evidence type="ECO:0000313" key="4">
    <source>
        <dbReference type="EMBL" id="GEU77791.1"/>
    </source>
</evidence>
<gene>
    <name evidence="4" type="ORF">Tci_049769</name>
</gene>
<feature type="compositionally biased region" description="Basic and acidic residues" evidence="2">
    <location>
        <begin position="60"/>
        <end position="78"/>
    </location>
</feature>
<dbReference type="InterPro" id="IPR025724">
    <property type="entry name" value="GAG-pre-integrase_dom"/>
</dbReference>
<keyword evidence="1" id="KW-0863">Zinc-finger</keyword>
<comment type="caution">
    <text evidence="4">The sequence shown here is derived from an EMBL/GenBank/DDBJ whole genome shotgun (WGS) entry which is preliminary data.</text>
</comment>
<dbReference type="AlphaFoldDB" id="A0A6L2MUW4"/>
<feature type="compositionally biased region" description="Basic and acidic residues" evidence="2">
    <location>
        <begin position="1055"/>
        <end position="1096"/>
    </location>
</feature>
<feature type="domain" description="CCHC-type" evidence="3">
    <location>
        <begin position="79"/>
        <end position="96"/>
    </location>
</feature>
<name>A0A6L2MUW4_TANCI</name>
<evidence type="ECO:0000259" key="3">
    <source>
        <dbReference type="PROSITE" id="PS50158"/>
    </source>
</evidence>
<accession>A0A6L2MUW4</accession>
<organism evidence="4">
    <name type="scientific">Tanacetum cinerariifolium</name>
    <name type="common">Dalmatian daisy</name>
    <name type="synonym">Chrysanthemum cinerariifolium</name>
    <dbReference type="NCBI Taxonomy" id="118510"/>
    <lineage>
        <taxon>Eukaryota</taxon>
        <taxon>Viridiplantae</taxon>
        <taxon>Streptophyta</taxon>
        <taxon>Embryophyta</taxon>
        <taxon>Tracheophyta</taxon>
        <taxon>Spermatophyta</taxon>
        <taxon>Magnoliopsida</taxon>
        <taxon>eudicotyledons</taxon>
        <taxon>Gunneridae</taxon>
        <taxon>Pentapetalae</taxon>
        <taxon>asterids</taxon>
        <taxon>campanulids</taxon>
        <taxon>Asterales</taxon>
        <taxon>Asteraceae</taxon>
        <taxon>Asteroideae</taxon>
        <taxon>Anthemideae</taxon>
        <taxon>Anthemidinae</taxon>
        <taxon>Tanacetum</taxon>
    </lineage>
</organism>
<dbReference type="SUPFAM" id="SSF57756">
    <property type="entry name" value="Retrovirus zinc finger-like domains"/>
    <property type="match status" value="1"/>
</dbReference>
<dbReference type="GO" id="GO:0008270">
    <property type="term" value="F:zinc ion binding"/>
    <property type="evidence" value="ECO:0007669"/>
    <property type="project" value="UniProtKB-KW"/>
</dbReference>
<dbReference type="GO" id="GO:0003676">
    <property type="term" value="F:nucleic acid binding"/>
    <property type="evidence" value="ECO:0007669"/>
    <property type="project" value="InterPro"/>
</dbReference>
<dbReference type="InterPro" id="IPR013103">
    <property type="entry name" value="RVT_2"/>
</dbReference>
<dbReference type="SUPFAM" id="SSF56672">
    <property type="entry name" value="DNA/RNA polymerases"/>
    <property type="match status" value="1"/>
</dbReference>
<feature type="region of interest" description="Disordered" evidence="2">
    <location>
        <begin position="59"/>
        <end position="78"/>
    </location>
</feature>
<dbReference type="Pfam" id="PF07727">
    <property type="entry name" value="RVT_2"/>
    <property type="match status" value="1"/>
</dbReference>
<protein>
    <submittedName>
        <fullName evidence="4">Uncharacterized mitochondrial protein AtMg00810-like</fullName>
    </submittedName>
</protein>
<evidence type="ECO:0000256" key="2">
    <source>
        <dbReference type="SAM" id="MobiDB-lite"/>
    </source>
</evidence>
<dbReference type="EMBL" id="BKCJ010007545">
    <property type="protein sequence ID" value="GEU77791.1"/>
    <property type="molecule type" value="Genomic_DNA"/>
</dbReference>
<dbReference type="PROSITE" id="PS50158">
    <property type="entry name" value="ZF_CCHC"/>
    <property type="match status" value="1"/>
</dbReference>
<keyword evidence="1" id="KW-0862">Zinc</keyword>
<evidence type="ECO:0000256" key="1">
    <source>
        <dbReference type="PROSITE-ProRule" id="PRU00047"/>
    </source>
</evidence>
<dbReference type="InterPro" id="IPR043502">
    <property type="entry name" value="DNA/RNA_pol_sf"/>
</dbReference>
<dbReference type="InterPro" id="IPR001878">
    <property type="entry name" value="Znf_CCHC"/>
</dbReference>
<proteinExistence type="predicted"/>
<reference evidence="4" key="1">
    <citation type="journal article" date="2019" name="Sci. Rep.">
        <title>Draft genome of Tanacetum cinerariifolium, the natural source of mosquito coil.</title>
        <authorList>
            <person name="Yamashiro T."/>
            <person name="Shiraishi A."/>
            <person name="Satake H."/>
            <person name="Nakayama K."/>
        </authorList>
    </citation>
    <scope>NUCLEOTIDE SEQUENCE</scope>
</reference>
<feature type="region of interest" description="Disordered" evidence="2">
    <location>
        <begin position="1055"/>
        <end position="1103"/>
    </location>
</feature>
<keyword evidence="1" id="KW-0479">Metal-binding</keyword>
<dbReference type="InterPro" id="IPR036875">
    <property type="entry name" value="Znf_CCHC_sf"/>
</dbReference>
<dbReference type="PANTHER" id="PTHR11439:SF483">
    <property type="entry name" value="PEPTIDE SYNTHASE GLIP-LIKE, PUTATIVE (AFU_ORTHOLOGUE AFUA_3G12920)-RELATED"/>
    <property type="match status" value="1"/>
</dbReference>
<feature type="region of interest" description="Disordered" evidence="2">
    <location>
        <begin position="842"/>
        <end position="949"/>
    </location>
</feature>
<dbReference type="CDD" id="cd09272">
    <property type="entry name" value="RNase_HI_RT_Ty1"/>
    <property type="match status" value="1"/>
</dbReference>
<dbReference type="Pfam" id="PF13976">
    <property type="entry name" value="gag_pre-integrs"/>
    <property type="match status" value="1"/>
</dbReference>
<feature type="compositionally biased region" description="Acidic residues" evidence="2">
    <location>
        <begin position="854"/>
        <end position="902"/>
    </location>
</feature>
<feature type="compositionally biased region" description="Acidic residues" evidence="2">
    <location>
        <begin position="931"/>
        <end position="942"/>
    </location>
</feature>